<evidence type="ECO:0000259" key="2">
    <source>
        <dbReference type="Pfam" id="PF01833"/>
    </source>
</evidence>
<dbReference type="InterPro" id="IPR029058">
    <property type="entry name" value="AB_hydrolase_fold"/>
</dbReference>
<dbReference type="GO" id="GO:0006629">
    <property type="term" value="P:lipid metabolic process"/>
    <property type="evidence" value="ECO:0007669"/>
    <property type="project" value="InterPro"/>
</dbReference>
<dbReference type="Pfam" id="PF01833">
    <property type="entry name" value="TIG"/>
    <property type="match status" value="1"/>
</dbReference>
<dbReference type="SUPFAM" id="SSF53474">
    <property type="entry name" value="alpha/beta-Hydrolases"/>
    <property type="match status" value="1"/>
</dbReference>
<evidence type="ECO:0000259" key="1">
    <source>
        <dbReference type="Pfam" id="PF01764"/>
    </source>
</evidence>
<feature type="domain" description="IPT/TIG" evidence="2">
    <location>
        <begin position="319"/>
        <end position="389"/>
    </location>
</feature>
<feature type="domain" description="Fungal lipase-type" evidence="1">
    <location>
        <begin position="91"/>
        <end position="227"/>
    </location>
</feature>
<dbReference type="InterPro" id="IPR051218">
    <property type="entry name" value="Sec_MonoDiacylglyc_Lipase"/>
</dbReference>
<dbReference type="Gene3D" id="2.60.40.10">
    <property type="entry name" value="Immunoglobulins"/>
    <property type="match status" value="1"/>
</dbReference>
<protein>
    <recommendedName>
        <fullName evidence="5">Lipase</fullName>
    </recommendedName>
</protein>
<evidence type="ECO:0008006" key="5">
    <source>
        <dbReference type="Google" id="ProtNLM"/>
    </source>
</evidence>
<evidence type="ECO:0000313" key="3">
    <source>
        <dbReference type="EMBL" id="KYF98903.1"/>
    </source>
</evidence>
<comment type="caution">
    <text evidence="3">The sequence shown here is derived from an EMBL/GenBank/DDBJ whole genome shotgun (WGS) entry which is preliminary data.</text>
</comment>
<dbReference type="Proteomes" id="UP000075515">
    <property type="component" value="Unassembled WGS sequence"/>
</dbReference>
<dbReference type="Pfam" id="PF01764">
    <property type="entry name" value="Lipase_3"/>
    <property type="match status" value="1"/>
</dbReference>
<dbReference type="CDD" id="cd00102">
    <property type="entry name" value="IPT"/>
    <property type="match status" value="1"/>
</dbReference>
<name>A0A150SF01_SORCE</name>
<dbReference type="InterPro" id="IPR013783">
    <property type="entry name" value="Ig-like_fold"/>
</dbReference>
<accession>A0A150SF01</accession>
<dbReference type="PANTHER" id="PTHR45856">
    <property type="entry name" value="ALPHA/BETA-HYDROLASES SUPERFAMILY PROTEIN"/>
    <property type="match status" value="1"/>
</dbReference>
<dbReference type="InterPro" id="IPR002909">
    <property type="entry name" value="IPT_dom"/>
</dbReference>
<proteinExistence type="predicted"/>
<dbReference type="Gene3D" id="3.40.50.1820">
    <property type="entry name" value="alpha/beta hydrolase"/>
    <property type="match status" value="1"/>
</dbReference>
<evidence type="ECO:0000313" key="4">
    <source>
        <dbReference type="Proteomes" id="UP000075515"/>
    </source>
</evidence>
<dbReference type="PANTHER" id="PTHR45856:SF24">
    <property type="entry name" value="FUNGAL LIPASE-LIKE DOMAIN-CONTAINING PROTEIN"/>
    <property type="match status" value="1"/>
</dbReference>
<dbReference type="SUPFAM" id="SSF81296">
    <property type="entry name" value="E set domains"/>
    <property type="match status" value="1"/>
</dbReference>
<dbReference type="AlphaFoldDB" id="A0A150SF01"/>
<sequence length="408" mass="45549">MERQDDVSESDKLTLVMLTLSGLASTCCEPLPNEILAEEQKDRIEQGLAARLANPRLLTACEWELHKVFLSMDKAYLAYIAKHTGTHEIAVVFRGTVFSNDTNVKNDNKVGILKPFLEDEEKYGRVAEGFYEAFNEIKDGTELESELRKIVNKDTIIYVAGHSLGGALTTMFSLYLRDKLESLGSMQVYTFAAPGVGDQKFAELFDQQKPAPICVWNAYDVVPNSFAHDTLLTVQDKFYPPPGPTPTADDQKLVKTMMFLAGRKYTQTKQQPALNLHPPYTVRAPDGATWQDEMAFQHQVNTYLRLLNQSGDQLLPEKPVVNVLKPIQARAGDTVTITGQNFTPDCTVNFYIMNKPVPASNVVVQGTDSITFQVPPGHGAVDLRVIRRDGLVLLEASAKLKDENQFRY</sequence>
<reference evidence="3 4" key="1">
    <citation type="submission" date="2014-02" db="EMBL/GenBank/DDBJ databases">
        <title>The small core and large imbalanced accessory genome model reveals a collaborative survival strategy of Sorangium cellulosum strains in nature.</title>
        <authorList>
            <person name="Han K."/>
            <person name="Peng R."/>
            <person name="Blom J."/>
            <person name="Li Y.-Z."/>
        </authorList>
    </citation>
    <scope>NUCLEOTIDE SEQUENCE [LARGE SCALE GENOMIC DNA]</scope>
    <source>
        <strain evidence="3 4">So0149</strain>
    </source>
</reference>
<dbReference type="EMBL" id="JEMC01001203">
    <property type="protein sequence ID" value="KYF98903.1"/>
    <property type="molecule type" value="Genomic_DNA"/>
</dbReference>
<dbReference type="InterPro" id="IPR002921">
    <property type="entry name" value="Fungal_lipase-type"/>
</dbReference>
<dbReference type="InterPro" id="IPR014756">
    <property type="entry name" value="Ig_E-set"/>
</dbReference>
<dbReference type="CDD" id="cd00519">
    <property type="entry name" value="Lipase_3"/>
    <property type="match status" value="1"/>
</dbReference>
<organism evidence="3 4">
    <name type="scientific">Sorangium cellulosum</name>
    <name type="common">Polyangium cellulosum</name>
    <dbReference type="NCBI Taxonomy" id="56"/>
    <lineage>
        <taxon>Bacteria</taxon>
        <taxon>Pseudomonadati</taxon>
        <taxon>Myxococcota</taxon>
        <taxon>Polyangia</taxon>
        <taxon>Polyangiales</taxon>
        <taxon>Polyangiaceae</taxon>
        <taxon>Sorangium</taxon>
    </lineage>
</organism>
<gene>
    <name evidence="3" type="ORF">BE18_30630</name>
</gene>